<keyword evidence="7" id="KW-1185">Reference proteome</keyword>
<organism evidence="6 7">
    <name type="scientific">Thermithiobacillus plumbiphilus</name>
    <dbReference type="NCBI Taxonomy" id="1729899"/>
    <lineage>
        <taxon>Bacteria</taxon>
        <taxon>Pseudomonadati</taxon>
        <taxon>Pseudomonadota</taxon>
        <taxon>Acidithiobacillia</taxon>
        <taxon>Acidithiobacillales</taxon>
        <taxon>Thermithiobacillaceae</taxon>
        <taxon>Thermithiobacillus</taxon>
    </lineage>
</organism>
<dbReference type="CDD" id="cd00446">
    <property type="entry name" value="GrpE"/>
    <property type="match status" value="1"/>
</dbReference>
<accession>A0ABU9D9A8</accession>
<comment type="similarity">
    <text evidence="1 3 5">Belongs to the GrpE family.</text>
</comment>
<dbReference type="Proteomes" id="UP001446205">
    <property type="component" value="Unassembled WGS sequence"/>
</dbReference>
<dbReference type="PANTHER" id="PTHR21237">
    <property type="entry name" value="GRPE PROTEIN"/>
    <property type="match status" value="1"/>
</dbReference>
<dbReference type="PANTHER" id="PTHR21237:SF23">
    <property type="entry name" value="GRPE PROTEIN HOMOLOG, MITOCHONDRIAL"/>
    <property type="match status" value="1"/>
</dbReference>
<dbReference type="PRINTS" id="PR00773">
    <property type="entry name" value="GRPEPROTEIN"/>
</dbReference>
<dbReference type="SUPFAM" id="SSF58014">
    <property type="entry name" value="Coiled-coil domain of nucleotide exchange factor GrpE"/>
    <property type="match status" value="1"/>
</dbReference>
<dbReference type="NCBIfam" id="NF010737">
    <property type="entry name" value="PRK14139.1"/>
    <property type="match status" value="1"/>
</dbReference>
<dbReference type="RefSeq" id="WP_341370356.1">
    <property type="nucleotide sequence ID" value="NZ_JBBPCO010000004.1"/>
</dbReference>
<evidence type="ECO:0000256" key="4">
    <source>
        <dbReference type="RuleBase" id="RU000639"/>
    </source>
</evidence>
<dbReference type="Gene3D" id="3.90.20.20">
    <property type="match status" value="1"/>
</dbReference>
<dbReference type="InterPro" id="IPR000740">
    <property type="entry name" value="GrpE"/>
</dbReference>
<name>A0ABU9D9A8_9PROT</name>
<gene>
    <name evidence="3 6" type="primary">grpE</name>
    <name evidence="6" type="ORF">WOB96_05910</name>
</gene>
<dbReference type="InterPro" id="IPR013805">
    <property type="entry name" value="GrpE_CC"/>
</dbReference>
<dbReference type="NCBIfam" id="NF010738">
    <property type="entry name" value="PRK14140.1"/>
    <property type="match status" value="1"/>
</dbReference>
<keyword evidence="3" id="KW-0963">Cytoplasm</keyword>
<evidence type="ECO:0000313" key="7">
    <source>
        <dbReference type="Proteomes" id="UP001446205"/>
    </source>
</evidence>
<evidence type="ECO:0000313" key="6">
    <source>
        <dbReference type="EMBL" id="MEK8089298.1"/>
    </source>
</evidence>
<dbReference type="InterPro" id="IPR009012">
    <property type="entry name" value="GrpE_head"/>
</dbReference>
<reference evidence="6 7" key="1">
    <citation type="submission" date="2024-04" db="EMBL/GenBank/DDBJ databases">
        <authorList>
            <person name="Abashina T."/>
            <person name="Shaikin A."/>
        </authorList>
    </citation>
    <scope>NUCLEOTIDE SEQUENCE [LARGE SCALE GENOMIC DNA]</scope>
    <source>
        <strain evidence="6 7">AAFK</strain>
    </source>
</reference>
<dbReference type="HAMAP" id="MF_01151">
    <property type="entry name" value="GrpE"/>
    <property type="match status" value="1"/>
</dbReference>
<dbReference type="NCBIfam" id="NF010748">
    <property type="entry name" value="PRK14150.1"/>
    <property type="match status" value="1"/>
</dbReference>
<dbReference type="Gene3D" id="2.30.22.10">
    <property type="entry name" value="Head domain of nucleotide exchange factor GrpE"/>
    <property type="match status" value="1"/>
</dbReference>
<proteinExistence type="inferred from homology"/>
<evidence type="ECO:0000256" key="3">
    <source>
        <dbReference type="HAMAP-Rule" id="MF_01151"/>
    </source>
</evidence>
<dbReference type="EMBL" id="JBBPCO010000004">
    <property type="protein sequence ID" value="MEK8089298.1"/>
    <property type="molecule type" value="Genomic_DNA"/>
</dbReference>
<comment type="function">
    <text evidence="3 4">Participates actively in the response to hyperosmotic and heat shock by preventing the aggregation of stress-denatured proteins, in association with DnaK and GrpE. It is the nucleotide exchange factor for DnaK and may function as a thermosensor. Unfolded proteins bind initially to DnaJ; upon interaction with the DnaJ-bound protein, DnaK hydrolyzes its bound ATP, resulting in the formation of a stable complex. GrpE releases ADP from DnaK; ATP binding to DnaK triggers the release of the substrate protein, thus completing the reaction cycle. Several rounds of ATP-dependent interactions between DnaJ, DnaK and GrpE are required for fully efficient folding.</text>
</comment>
<keyword evidence="3 4" id="KW-0346">Stress response</keyword>
<protein>
    <recommendedName>
        <fullName evidence="3 4">Protein GrpE</fullName>
    </recommendedName>
    <alternativeName>
        <fullName evidence="3">HSP-70 cofactor</fullName>
    </alternativeName>
</protein>
<dbReference type="Pfam" id="PF01025">
    <property type="entry name" value="GrpE"/>
    <property type="match status" value="1"/>
</dbReference>
<comment type="subunit">
    <text evidence="3">Homodimer.</text>
</comment>
<comment type="caution">
    <text evidence="6">The sequence shown here is derived from an EMBL/GenBank/DDBJ whole genome shotgun (WGS) entry which is preliminary data.</text>
</comment>
<evidence type="ECO:0000256" key="1">
    <source>
        <dbReference type="ARBA" id="ARBA00009054"/>
    </source>
</evidence>
<sequence length="172" mass="19475">MTDVNETAGQEQMPNEDAGNAAIDWEEKARENWEQFLRTRAELENIQKRNQRQLEDAHKYAIERFARELLPVRDSLEMALASESNAGNAEQLREGVQMTLNMLTQAFEKFGIQLIDPEGERFDPNRHQAIAAVEDEGEPNRVLQVHQKGYSISDRLLRPAMVSVSKAAGNPG</sequence>
<keyword evidence="2 3" id="KW-0143">Chaperone</keyword>
<dbReference type="SUPFAM" id="SSF51064">
    <property type="entry name" value="Head domain of nucleotide exchange factor GrpE"/>
    <property type="match status" value="1"/>
</dbReference>
<evidence type="ECO:0000256" key="5">
    <source>
        <dbReference type="RuleBase" id="RU004478"/>
    </source>
</evidence>
<comment type="subcellular location">
    <subcellularLocation>
        <location evidence="3">Cytoplasm</location>
    </subcellularLocation>
</comment>
<evidence type="ECO:0000256" key="2">
    <source>
        <dbReference type="ARBA" id="ARBA00023186"/>
    </source>
</evidence>
<dbReference type="PROSITE" id="PS01071">
    <property type="entry name" value="GRPE"/>
    <property type="match status" value="1"/>
</dbReference>